<organism evidence="17 19">
    <name type="scientific">Turicibacter bilis</name>
    <dbReference type="NCBI Taxonomy" id="2735723"/>
    <lineage>
        <taxon>Bacteria</taxon>
        <taxon>Bacillati</taxon>
        <taxon>Bacillota</taxon>
        <taxon>Erysipelotrichia</taxon>
        <taxon>Erysipelotrichales</taxon>
        <taxon>Turicibacteraceae</taxon>
        <taxon>Turicibacter</taxon>
    </lineage>
</organism>
<dbReference type="PRINTS" id="PR00344">
    <property type="entry name" value="BCTRLSENSOR"/>
</dbReference>
<evidence type="ECO:0000256" key="14">
    <source>
        <dbReference type="SAM" id="Phobius"/>
    </source>
</evidence>
<dbReference type="PANTHER" id="PTHR45528">
    <property type="entry name" value="SENSOR HISTIDINE KINASE CPXA"/>
    <property type="match status" value="1"/>
</dbReference>
<keyword evidence="10" id="KW-0067">ATP-binding</keyword>
<dbReference type="EC" id="2.7.13.3" evidence="3"/>
<evidence type="ECO:0000256" key="1">
    <source>
        <dbReference type="ARBA" id="ARBA00000085"/>
    </source>
</evidence>
<gene>
    <name evidence="16" type="ORF">J0J69_09310</name>
    <name evidence="17" type="ORF">J0J70_04570</name>
</gene>
<reference evidence="17 18" key="1">
    <citation type="submission" date="2021-03" db="EMBL/GenBank/DDBJ databases">
        <title>Comparative Genomics and Metabolomics in the genus Turicibacter.</title>
        <authorList>
            <person name="Maki J."/>
            <person name="Looft T."/>
        </authorList>
    </citation>
    <scope>NUCLEOTIDE SEQUENCE</scope>
    <source>
        <strain evidence="17">ISU324</strain>
        <strain evidence="16 18">MMM721</strain>
    </source>
</reference>
<dbReference type="EMBL" id="CP071250">
    <property type="protein sequence ID" value="UUF09266.1"/>
    <property type="molecule type" value="Genomic_DNA"/>
</dbReference>
<feature type="transmembrane region" description="Helical" evidence="14">
    <location>
        <begin position="144"/>
        <end position="167"/>
    </location>
</feature>
<dbReference type="InterPro" id="IPR036890">
    <property type="entry name" value="HATPase_C_sf"/>
</dbReference>
<dbReference type="InterPro" id="IPR036097">
    <property type="entry name" value="HisK_dim/P_sf"/>
</dbReference>
<keyword evidence="9 17" id="KW-0418">Kinase</keyword>
<dbReference type="GO" id="GO:0005886">
    <property type="term" value="C:plasma membrane"/>
    <property type="evidence" value="ECO:0007669"/>
    <property type="project" value="UniProtKB-SubCell"/>
</dbReference>
<protein>
    <recommendedName>
        <fullName evidence="3">histidine kinase</fullName>
        <ecNumber evidence="3">2.7.13.3</ecNumber>
    </recommendedName>
</protein>
<dbReference type="SUPFAM" id="SSF55874">
    <property type="entry name" value="ATPase domain of HSP90 chaperone/DNA topoisomerase II/histidine kinase"/>
    <property type="match status" value="1"/>
</dbReference>
<keyword evidence="11 14" id="KW-1133">Transmembrane helix</keyword>
<comment type="subcellular location">
    <subcellularLocation>
        <location evidence="2">Cell membrane</location>
        <topology evidence="2">Multi-pass membrane protein</topology>
    </subcellularLocation>
</comment>
<dbReference type="Pfam" id="PF02518">
    <property type="entry name" value="HATPase_c"/>
    <property type="match status" value="1"/>
</dbReference>
<keyword evidence="4" id="KW-1003">Cell membrane</keyword>
<evidence type="ECO:0000313" key="16">
    <source>
        <dbReference type="EMBL" id="UUF05280.1"/>
    </source>
</evidence>
<proteinExistence type="predicted"/>
<evidence type="ECO:0000313" key="19">
    <source>
        <dbReference type="Proteomes" id="UP001058072"/>
    </source>
</evidence>
<dbReference type="InterPro" id="IPR003594">
    <property type="entry name" value="HATPase_dom"/>
</dbReference>
<keyword evidence="8" id="KW-0547">Nucleotide-binding</keyword>
<evidence type="ECO:0000256" key="10">
    <source>
        <dbReference type="ARBA" id="ARBA00022840"/>
    </source>
</evidence>
<keyword evidence="13 14" id="KW-0472">Membrane</keyword>
<dbReference type="InterPro" id="IPR050398">
    <property type="entry name" value="HssS/ArlS-like"/>
</dbReference>
<evidence type="ECO:0000256" key="13">
    <source>
        <dbReference type="ARBA" id="ARBA00023136"/>
    </source>
</evidence>
<keyword evidence="7 14" id="KW-0812">Transmembrane</keyword>
<sequence>MRLDRKLFWSYIVIILIAISTSFTLFTVASNQFLTYRLMDSMKKELDLIKENLMIYNTDYFHSGSVIRDHIMQLVQSNLIIIQDNTLAFTNSQDLYDELQVHKGDISYLNKHYLTVSGETNIGYTKFDIILLSEKGMISELNQLNLSILFITSLVSMLIAAFFGVYVQNNISRPIHLLKNKVRGFQESMEAPEVTIYTGDEIQELDEDIVRMATSIVNNDRKRKAFFENTSHELKTPLMNIRGYAEGLKDGIFSIDEAAEVIAQESESLRTLVESILYLSKLEDATHDRYQLQLVDLNQFLDGFYHKMAGLVADKNLEFQLNLDKSVQVKMDDDKMIRALSNIITNAVRYAKTVISIETIVENNVVEIRLFNDGPQIAEADLPYLFDRFYKGDKGQSGLGLAIVQSIMTTHHGTVEALNVEGGVCMSVKLPYVASSSKRRLNEMKKG</sequence>
<evidence type="ECO:0000256" key="3">
    <source>
        <dbReference type="ARBA" id="ARBA00012438"/>
    </source>
</evidence>
<dbReference type="GO" id="GO:0005524">
    <property type="term" value="F:ATP binding"/>
    <property type="evidence" value="ECO:0007669"/>
    <property type="project" value="UniProtKB-KW"/>
</dbReference>
<dbReference type="InterPro" id="IPR004358">
    <property type="entry name" value="Sig_transdc_His_kin-like_C"/>
</dbReference>
<dbReference type="SMART" id="SM00387">
    <property type="entry name" value="HATPase_c"/>
    <property type="match status" value="1"/>
</dbReference>
<dbReference type="PANTHER" id="PTHR45528:SF1">
    <property type="entry name" value="SENSOR HISTIDINE KINASE CPXA"/>
    <property type="match status" value="1"/>
</dbReference>
<dbReference type="Proteomes" id="UP001058016">
    <property type="component" value="Chromosome"/>
</dbReference>
<evidence type="ECO:0000256" key="4">
    <source>
        <dbReference type="ARBA" id="ARBA00022475"/>
    </source>
</evidence>
<dbReference type="Proteomes" id="UP001058072">
    <property type="component" value="Chromosome"/>
</dbReference>
<feature type="transmembrane region" description="Helical" evidence="14">
    <location>
        <begin position="12"/>
        <end position="34"/>
    </location>
</feature>
<dbReference type="Gene3D" id="6.10.340.10">
    <property type="match status" value="1"/>
</dbReference>
<name>A0A9Q9FGU5_9FIRM</name>
<evidence type="ECO:0000256" key="2">
    <source>
        <dbReference type="ARBA" id="ARBA00004651"/>
    </source>
</evidence>
<feature type="domain" description="Histidine kinase" evidence="15">
    <location>
        <begin position="229"/>
        <end position="434"/>
    </location>
</feature>
<dbReference type="CDD" id="cd00082">
    <property type="entry name" value="HisKA"/>
    <property type="match status" value="1"/>
</dbReference>
<evidence type="ECO:0000256" key="11">
    <source>
        <dbReference type="ARBA" id="ARBA00022989"/>
    </source>
</evidence>
<dbReference type="Gene3D" id="3.30.565.10">
    <property type="entry name" value="Histidine kinase-like ATPase, C-terminal domain"/>
    <property type="match status" value="1"/>
</dbReference>
<dbReference type="InterPro" id="IPR005467">
    <property type="entry name" value="His_kinase_dom"/>
</dbReference>
<evidence type="ECO:0000256" key="9">
    <source>
        <dbReference type="ARBA" id="ARBA00022777"/>
    </source>
</evidence>
<evidence type="ECO:0000313" key="17">
    <source>
        <dbReference type="EMBL" id="UUF09266.1"/>
    </source>
</evidence>
<evidence type="ECO:0000256" key="12">
    <source>
        <dbReference type="ARBA" id="ARBA00023012"/>
    </source>
</evidence>
<dbReference type="PROSITE" id="PS50109">
    <property type="entry name" value="HIS_KIN"/>
    <property type="match status" value="1"/>
</dbReference>
<keyword evidence="18" id="KW-1185">Reference proteome</keyword>
<dbReference type="EMBL" id="CP071249">
    <property type="protein sequence ID" value="UUF05280.1"/>
    <property type="molecule type" value="Genomic_DNA"/>
</dbReference>
<dbReference type="AlphaFoldDB" id="A0A9Q9FGU5"/>
<evidence type="ECO:0000256" key="6">
    <source>
        <dbReference type="ARBA" id="ARBA00022679"/>
    </source>
</evidence>
<dbReference type="GO" id="GO:0000155">
    <property type="term" value="F:phosphorelay sensor kinase activity"/>
    <property type="evidence" value="ECO:0007669"/>
    <property type="project" value="InterPro"/>
</dbReference>
<evidence type="ECO:0000313" key="18">
    <source>
        <dbReference type="Proteomes" id="UP001058016"/>
    </source>
</evidence>
<keyword evidence="5" id="KW-0597">Phosphoprotein</keyword>
<evidence type="ECO:0000256" key="5">
    <source>
        <dbReference type="ARBA" id="ARBA00022553"/>
    </source>
</evidence>
<evidence type="ECO:0000256" key="8">
    <source>
        <dbReference type="ARBA" id="ARBA00022741"/>
    </source>
</evidence>
<keyword evidence="12" id="KW-0902">Two-component regulatory system</keyword>
<comment type="catalytic activity">
    <reaction evidence="1">
        <text>ATP + protein L-histidine = ADP + protein N-phospho-L-histidine.</text>
        <dbReference type="EC" id="2.7.13.3"/>
    </reaction>
</comment>
<dbReference type="Pfam" id="PF00512">
    <property type="entry name" value="HisKA"/>
    <property type="match status" value="1"/>
</dbReference>
<accession>A0A9Q9FGU5</accession>
<dbReference type="Gene3D" id="1.10.287.130">
    <property type="match status" value="1"/>
</dbReference>
<dbReference type="SMART" id="SM00388">
    <property type="entry name" value="HisKA"/>
    <property type="match status" value="1"/>
</dbReference>
<keyword evidence="6" id="KW-0808">Transferase</keyword>
<evidence type="ECO:0000259" key="15">
    <source>
        <dbReference type="PROSITE" id="PS50109"/>
    </source>
</evidence>
<evidence type="ECO:0000256" key="7">
    <source>
        <dbReference type="ARBA" id="ARBA00022692"/>
    </source>
</evidence>
<dbReference type="InterPro" id="IPR003661">
    <property type="entry name" value="HisK_dim/P_dom"/>
</dbReference>
<dbReference type="SUPFAM" id="SSF47384">
    <property type="entry name" value="Homodimeric domain of signal transducing histidine kinase"/>
    <property type="match status" value="1"/>
</dbReference>